<dbReference type="EMBL" id="JACMSC010000014">
    <property type="protein sequence ID" value="KAG6489584.1"/>
    <property type="molecule type" value="Genomic_DNA"/>
</dbReference>
<gene>
    <name evidence="1" type="ORF">ZIOFF_050859</name>
</gene>
<comment type="caution">
    <text evidence="1">The sequence shown here is derived from an EMBL/GenBank/DDBJ whole genome shotgun (WGS) entry which is preliminary data.</text>
</comment>
<dbReference type="PANTHER" id="PTHR36398">
    <property type="entry name" value="PLASMA MEMBRANE FUSION PROTEIN"/>
    <property type="match status" value="1"/>
</dbReference>
<proteinExistence type="predicted"/>
<sequence>MFKLHINQTNMYEGLHLGMSRTHTQGLNYTKITHSVTCSHYGKHKRIEPATTSSRFIVSIEKQISSKFDFLGDNDEKCSKYDDADIGADDSIIRWHYEFLLGLFSESQGEKSQEVIRLLNLASRDCVPQQRNTLVQLQSQTGVEVCTFRLVVKNAASLLDKDDLVKLEAEASLDDLIRSFSFLGNMMTDCNFQIETDREKLRDGLMDTISSLDRFEQGIKNCLGV</sequence>
<reference evidence="1 2" key="1">
    <citation type="submission" date="2020-08" db="EMBL/GenBank/DDBJ databases">
        <title>Plant Genome Project.</title>
        <authorList>
            <person name="Zhang R.-G."/>
        </authorList>
    </citation>
    <scope>NUCLEOTIDE SEQUENCE [LARGE SCALE GENOMIC DNA]</scope>
    <source>
        <tissue evidence="1">Rhizome</tissue>
    </source>
</reference>
<evidence type="ECO:0000313" key="1">
    <source>
        <dbReference type="EMBL" id="KAG6489584.1"/>
    </source>
</evidence>
<name>A0A8J5FL24_ZINOF</name>
<dbReference type="AlphaFoldDB" id="A0A8J5FL24"/>
<organism evidence="1 2">
    <name type="scientific">Zingiber officinale</name>
    <name type="common">Ginger</name>
    <name type="synonym">Amomum zingiber</name>
    <dbReference type="NCBI Taxonomy" id="94328"/>
    <lineage>
        <taxon>Eukaryota</taxon>
        <taxon>Viridiplantae</taxon>
        <taxon>Streptophyta</taxon>
        <taxon>Embryophyta</taxon>
        <taxon>Tracheophyta</taxon>
        <taxon>Spermatophyta</taxon>
        <taxon>Magnoliopsida</taxon>
        <taxon>Liliopsida</taxon>
        <taxon>Zingiberales</taxon>
        <taxon>Zingiberaceae</taxon>
        <taxon>Zingiber</taxon>
    </lineage>
</organism>
<accession>A0A8J5FL24</accession>
<evidence type="ECO:0000313" key="2">
    <source>
        <dbReference type="Proteomes" id="UP000734854"/>
    </source>
</evidence>
<protein>
    <submittedName>
        <fullName evidence="1">Uncharacterized protein</fullName>
    </submittedName>
</protein>
<dbReference type="PANTHER" id="PTHR36398:SF1">
    <property type="entry name" value="PLASMA MEMBRANE FUSION PROTEIN"/>
    <property type="match status" value="1"/>
</dbReference>
<dbReference type="Proteomes" id="UP000734854">
    <property type="component" value="Unassembled WGS sequence"/>
</dbReference>
<dbReference type="GO" id="GO:0009507">
    <property type="term" value="C:chloroplast"/>
    <property type="evidence" value="ECO:0007669"/>
    <property type="project" value="TreeGrafter"/>
</dbReference>
<keyword evidence="2" id="KW-1185">Reference proteome</keyword>